<proteinExistence type="predicted"/>
<reference evidence="1" key="1">
    <citation type="submission" date="2013-07" db="EMBL/GenBank/DDBJ databases">
        <title>The genome of Eucalyptus grandis.</title>
        <authorList>
            <person name="Schmutz J."/>
            <person name="Hayes R."/>
            <person name="Myburg A."/>
            <person name="Tuskan G."/>
            <person name="Grattapaglia D."/>
            <person name="Rokhsar D.S."/>
        </authorList>
    </citation>
    <scope>NUCLEOTIDE SEQUENCE</scope>
    <source>
        <tissue evidence="1">Leaf extractions</tissue>
    </source>
</reference>
<sequence>MTKLHPSLKLSPAKRSNRVFTCYPIFVESHMSFYPLLSKVKFCRPRHGGRWAFYALHINRHMAILESPSLTKETSHSFSNFEK</sequence>
<dbReference type="EMBL" id="KK198758">
    <property type="protein sequence ID" value="KCW70871.1"/>
    <property type="molecule type" value="Genomic_DNA"/>
</dbReference>
<gene>
    <name evidence="1" type="ORF">EUGRSUZ_F04001</name>
</gene>
<accession>A0A059BY48</accession>
<evidence type="ECO:0000313" key="1">
    <source>
        <dbReference type="EMBL" id="KCW70871.1"/>
    </source>
</evidence>
<organism evidence="1">
    <name type="scientific">Eucalyptus grandis</name>
    <name type="common">Flooded gum</name>
    <dbReference type="NCBI Taxonomy" id="71139"/>
    <lineage>
        <taxon>Eukaryota</taxon>
        <taxon>Viridiplantae</taxon>
        <taxon>Streptophyta</taxon>
        <taxon>Embryophyta</taxon>
        <taxon>Tracheophyta</taxon>
        <taxon>Spermatophyta</taxon>
        <taxon>Magnoliopsida</taxon>
        <taxon>eudicotyledons</taxon>
        <taxon>Gunneridae</taxon>
        <taxon>Pentapetalae</taxon>
        <taxon>rosids</taxon>
        <taxon>malvids</taxon>
        <taxon>Myrtales</taxon>
        <taxon>Myrtaceae</taxon>
        <taxon>Myrtoideae</taxon>
        <taxon>Eucalypteae</taxon>
        <taxon>Eucalyptus</taxon>
    </lineage>
</organism>
<dbReference type="InParanoid" id="A0A059BY48"/>
<protein>
    <submittedName>
        <fullName evidence="1">Uncharacterized protein</fullName>
    </submittedName>
</protein>
<name>A0A059BY48_EUCGR</name>
<dbReference type="Gramene" id="KCW70871">
    <property type="protein sequence ID" value="KCW70871"/>
    <property type="gene ID" value="EUGRSUZ_F04001"/>
</dbReference>
<dbReference type="AlphaFoldDB" id="A0A059BY48"/>